<keyword evidence="8" id="KW-0067">ATP-binding</keyword>
<evidence type="ECO:0000256" key="7">
    <source>
        <dbReference type="ARBA" id="ARBA00022741"/>
    </source>
</evidence>
<dbReference type="InterPro" id="IPR003661">
    <property type="entry name" value="HisK_dim/P_dom"/>
</dbReference>
<keyword evidence="7" id="KW-0547">Nucleotide-binding</keyword>
<evidence type="ECO:0000313" key="16">
    <source>
        <dbReference type="EMBL" id="AKC88378.1"/>
    </source>
</evidence>
<organism evidence="16 17">
    <name type="scientific">Pseudoxanthomonas suwonensis</name>
    <dbReference type="NCBI Taxonomy" id="314722"/>
    <lineage>
        <taxon>Bacteria</taxon>
        <taxon>Pseudomonadati</taxon>
        <taxon>Pseudomonadota</taxon>
        <taxon>Gammaproteobacteria</taxon>
        <taxon>Lysobacterales</taxon>
        <taxon>Lysobacteraceae</taxon>
        <taxon>Pseudoxanthomonas</taxon>
    </lineage>
</organism>
<dbReference type="Pfam" id="PF08448">
    <property type="entry name" value="PAS_4"/>
    <property type="match status" value="1"/>
</dbReference>
<dbReference type="CDD" id="cd00130">
    <property type="entry name" value="PAS"/>
    <property type="match status" value="1"/>
</dbReference>
<dbReference type="SUPFAM" id="SSF47226">
    <property type="entry name" value="Histidine-containing phosphotransfer domain, HPT domain"/>
    <property type="match status" value="1"/>
</dbReference>
<dbReference type="EMBL" id="CP011144">
    <property type="protein sequence ID" value="AKC88378.1"/>
    <property type="molecule type" value="Genomic_DNA"/>
</dbReference>
<dbReference type="Gene3D" id="3.30.565.10">
    <property type="entry name" value="Histidine kinase-like ATPase, C-terminal domain"/>
    <property type="match status" value="1"/>
</dbReference>
<reference evidence="16 17" key="1">
    <citation type="journal article" date="2015" name="Genome Announc.">
        <title>Complete Genome Sequence of Pseudoxanthomonas suwonensis Strain J1, a Cellulose-Degrading Bacterium Isolated from Leaf- and Wood-Enriched Soil.</title>
        <authorList>
            <person name="Hou L."/>
            <person name="Jiang J."/>
            <person name="Xu Z."/>
            <person name="Zhou Y."/>
            <person name="Leung F.C."/>
        </authorList>
    </citation>
    <scope>NUCLEOTIDE SEQUENCE [LARGE SCALE GENOMIC DNA]</scope>
    <source>
        <strain evidence="16 17">J1</strain>
    </source>
</reference>
<dbReference type="SUPFAM" id="SSF52172">
    <property type="entry name" value="CheY-like"/>
    <property type="match status" value="1"/>
</dbReference>
<dbReference type="GO" id="GO:0005524">
    <property type="term" value="F:ATP binding"/>
    <property type="evidence" value="ECO:0007669"/>
    <property type="project" value="UniProtKB-KW"/>
</dbReference>
<comment type="subcellular location">
    <subcellularLocation>
        <location evidence="2">Cell membrane</location>
        <topology evidence="2">Multi-pass membrane protein</topology>
    </subcellularLocation>
</comment>
<name>A0A0E3Z3X5_9GAMM</name>
<evidence type="ECO:0000256" key="4">
    <source>
        <dbReference type="ARBA" id="ARBA00022475"/>
    </source>
</evidence>
<dbReference type="Gene3D" id="1.10.287.130">
    <property type="match status" value="1"/>
</dbReference>
<dbReference type="CDD" id="cd16922">
    <property type="entry name" value="HATPase_EvgS-ArcB-TorS-like"/>
    <property type="match status" value="1"/>
</dbReference>
<dbReference type="NCBIfam" id="TIGR00229">
    <property type="entry name" value="sensory_box"/>
    <property type="match status" value="1"/>
</dbReference>
<dbReference type="InterPro" id="IPR003594">
    <property type="entry name" value="HATPase_dom"/>
</dbReference>
<evidence type="ECO:0000313" key="17">
    <source>
        <dbReference type="Proteomes" id="UP000033067"/>
    </source>
</evidence>
<evidence type="ECO:0000256" key="12">
    <source>
        <dbReference type="PROSITE-ProRule" id="PRU00169"/>
    </source>
</evidence>
<dbReference type="PANTHER" id="PTHR45339">
    <property type="entry name" value="HYBRID SIGNAL TRANSDUCTION HISTIDINE KINASE J"/>
    <property type="match status" value="1"/>
</dbReference>
<dbReference type="PATRIC" id="fig|314722.6.peg.2653"/>
<dbReference type="InterPro" id="IPR036890">
    <property type="entry name" value="HATPase_C_sf"/>
</dbReference>
<protein>
    <recommendedName>
        <fullName evidence="3">histidine kinase</fullName>
        <ecNumber evidence="3">2.7.13.3</ecNumber>
    </recommendedName>
</protein>
<dbReference type="InterPro" id="IPR001789">
    <property type="entry name" value="Sig_transdc_resp-reg_receiver"/>
</dbReference>
<feature type="domain" description="Histidine kinase" evidence="13">
    <location>
        <begin position="180"/>
        <end position="398"/>
    </location>
</feature>
<evidence type="ECO:0000256" key="1">
    <source>
        <dbReference type="ARBA" id="ARBA00000085"/>
    </source>
</evidence>
<keyword evidence="6" id="KW-0812">Transmembrane</keyword>
<dbReference type="AlphaFoldDB" id="A0A0E3Z3X5"/>
<keyword evidence="11" id="KW-0472">Membrane</keyword>
<dbReference type="SMART" id="SM00388">
    <property type="entry name" value="HisKA"/>
    <property type="match status" value="1"/>
</dbReference>
<dbReference type="SUPFAM" id="SSF55785">
    <property type="entry name" value="PYP-like sensor domain (PAS domain)"/>
    <property type="match status" value="1"/>
</dbReference>
<evidence type="ECO:0000256" key="5">
    <source>
        <dbReference type="ARBA" id="ARBA00022553"/>
    </source>
</evidence>
<keyword evidence="5 12" id="KW-0597">Phosphoprotein</keyword>
<feature type="modified residue" description="4-aspartylphosphate" evidence="12">
    <location>
        <position position="585"/>
    </location>
</feature>
<evidence type="ECO:0000256" key="11">
    <source>
        <dbReference type="ARBA" id="ARBA00023136"/>
    </source>
</evidence>
<evidence type="ECO:0000259" key="14">
    <source>
        <dbReference type="PROSITE" id="PS50110"/>
    </source>
</evidence>
<keyword evidence="10" id="KW-0902">Two-component regulatory system</keyword>
<dbReference type="KEGG" id="psuw:WQ53_12235"/>
<dbReference type="PANTHER" id="PTHR45339:SF1">
    <property type="entry name" value="HYBRID SIGNAL TRANSDUCTION HISTIDINE KINASE J"/>
    <property type="match status" value="1"/>
</dbReference>
<dbReference type="SUPFAM" id="SSF47384">
    <property type="entry name" value="Homodimeric domain of signal transducing histidine kinase"/>
    <property type="match status" value="1"/>
</dbReference>
<dbReference type="CDD" id="cd00082">
    <property type="entry name" value="HisKA"/>
    <property type="match status" value="1"/>
</dbReference>
<dbReference type="GO" id="GO:0000155">
    <property type="term" value="F:phosphorelay sensor kinase activity"/>
    <property type="evidence" value="ECO:0007669"/>
    <property type="project" value="InterPro"/>
</dbReference>
<dbReference type="InterPro" id="IPR011006">
    <property type="entry name" value="CheY-like_superfamily"/>
</dbReference>
<sequence length="782" mass="83292">MPAGWLLLAGAGAGALLAAAATALRRRMRRAALANMAVDTHTGAMLEALPCAAFVKDARGRYVAVNRAFATLYDCQRSDVLGRTLAQTRHVHGPDSEPLQQADDELELTGARVVREIERPAGDGSARLVPQLLSLQLQPLATASGFPCASIGTLCDVTALREARQAGEAAARTTDTFLSMMGHEIRTPVAGALELVELLAQTPLDQEQAHLLGMLEDSVETLLHIVGDIVDFSRIEAGESTLEPGPCDVRALADGVLALFAPQAMDKGLRLYAGMDWRLAAEYRCDAARLRQVLANLVGNAIRFTEAGHVELRVELAGHTPDGQRLRFTVSDTGIGMSAEHLQRVMQPFAGDGEPDRHRTGLGLALCRRIARLMDGTLDLSSLQDEGTVARLEVVLPVVRQLQPQADMAGRIALLCTRDRRLGYGLANALSALGFNLIEATPADLADIGADDAHLFVVDAALAAAGSLPPGARLLRIVDLRAPEAARLPADGAVNLAGMPLLWRATVKACHAALDLAPPEAPADPAAASAAAPGARILVAEDHPINRAVISRQLQRLGYRHELVENGEQALQALARERFDLLVTDCRMPVLDGYALARRIRASERGGTARLPIIALSASMPPDQARSCADAGMDGFIAKPVQLHELETVLAAHLPRTVPTKAVEAPARPTPADASSQRQLAELMDAFGSPRQVRDVLQRLLEAGRQDMQALDRALRDGDVQEQRELLHRIGGSLRLLGDACGAGQPLPAGHRQRRDALVRRLDALAGLLAGLDPPAVVEDGG</sequence>
<dbReference type="Gene3D" id="3.30.450.20">
    <property type="entry name" value="PAS domain"/>
    <property type="match status" value="1"/>
</dbReference>
<evidence type="ECO:0000256" key="3">
    <source>
        <dbReference type="ARBA" id="ARBA00012438"/>
    </source>
</evidence>
<dbReference type="InterPro" id="IPR000014">
    <property type="entry name" value="PAS"/>
</dbReference>
<keyword evidence="17" id="KW-1185">Reference proteome</keyword>
<dbReference type="CDD" id="cd17546">
    <property type="entry name" value="REC_hyHK_CKI1_RcsC-like"/>
    <property type="match status" value="1"/>
</dbReference>
<evidence type="ECO:0000259" key="13">
    <source>
        <dbReference type="PROSITE" id="PS50109"/>
    </source>
</evidence>
<dbReference type="SMART" id="SM00091">
    <property type="entry name" value="PAS"/>
    <property type="match status" value="1"/>
</dbReference>
<dbReference type="InterPro" id="IPR004358">
    <property type="entry name" value="Sig_transdc_His_kin-like_C"/>
</dbReference>
<gene>
    <name evidence="16" type="ORF">WQ53_12235</name>
</gene>
<feature type="domain" description="Response regulatory" evidence="14">
    <location>
        <begin position="536"/>
        <end position="654"/>
    </location>
</feature>
<dbReference type="Proteomes" id="UP000033067">
    <property type="component" value="Chromosome"/>
</dbReference>
<keyword evidence="4" id="KW-1003">Cell membrane</keyword>
<dbReference type="PROSITE" id="PS50109">
    <property type="entry name" value="HIS_KIN"/>
    <property type="match status" value="1"/>
</dbReference>
<feature type="domain" description="PAS" evidence="15">
    <location>
        <begin position="45"/>
        <end position="111"/>
    </location>
</feature>
<dbReference type="InterPro" id="IPR036641">
    <property type="entry name" value="HPT_dom_sf"/>
</dbReference>
<dbReference type="SUPFAM" id="SSF55874">
    <property type="entry name" value="ATPase domain of HSP90 chaperone/DNA topoisomerase II/histidine kinase"/>
    <property type="match status" value="1"/>
</dbReference>
<dbReference type="PROSITE" id="PS50110">
    <property type="entry name" value="RESPONSE_REGULATORY"/>
    <property type="match status" value="1"/>
</dbReference>
<dbReference type="SMART" id="SM00448">
    <property type="entry name" value="REC"/>
    <property type="match status" value="1"/>
</dbReference>
<dbReference type="InterPro" id="IPR035965">
    <property type="entry name" value="PAS-like_dom_sf"/>
</dbReference>
<dbReference type="InterPro" id="IPR013656">
    <property type="entry name" value="PAS_4"/>
</dbReference>
<dbReference type="Pfam" id="PF00072">
    <property type="entry name" value="Response_reg"/>
    <property type="match status" value="1"/>
</dbReference>
<dbReference type="Pfam" id="PF02518">
    <property type="entry name" value="HATPase_c"/>
    <property type="match status" value="1"/>
</dbReference>
<dbReference type="Pfam" id="PF00512">
    <property type="entry name" value="HisKA"/>
    <property type="match status" value="1"/>
</dbReference>
<proteinExistence type="predicted"/>
<dbReference type="Gene3D" id="3.40.50.2300">
    <property type="match status" value="1"/>
</dbReference>
<evidence type="ECO:0000256" key="10">
    <source>
        <dbReference type="ARBA" id="ARBA00023012"/>
    </source>
</evidence>
<evidence type="ECO:0000256" key="2">
    <source>
        <dbReference type="ARBA" id="ARBA00004651"/>
    </source>
</evidence>
<evidence type="ECO:0000256" key="9">
    <source>
        <dbReference type="ARBA" id="ARBA00022989"/>
    </source>
</evidence>
<evidence type="ECO:0000256" key="6">
    <source>
        <dbReference type="ARBA" id="ARBA00022692"/>
    </source>
</evidence>
<evidence type="ECO:0000256" key="8">
    <source>
        <dbReference type="ARBA" id="ARBA00022840"/>
    </source>
</evidence>
<dbReference type="InterPro" id="IPR036097">
    <property type="entry name" value="HisK_dim/P_sf"/>
</dbReference>
<comment type="catalytic activity">
    <reaction evidence="1">
        <text>ATP + protein L-histidine = ADP + protein N-phospho-L-histidine.</text>
        <dbReference type="EC" id="2.7.13.3"/>
    </reaction>
</comment>
<accession>A0A0E3Z3X5</accession>
<dbReference type="GO" id="GO:0005886">
    <property type="term" value="C:plasma membrane"/>
    <property type="evidence" value="ECO:0007669"/>
    <property type="project" value="UniProtKB-SubCell"/>
</dbReference>
<dbReference type="SMART" id="SM00387">
    <property type="entry name" value="HATPase_c"/>
    <property type="match status" value="1"/>
</dbReference>
<dbReference type="InterPro" id="IPR005467">
    <property type="entry name" value="His_kinase_dom"/>
</dbReference>
<dbReference type="PRINTS" id="PR00344">
    <property type="entry name" value="BCTRLSENSOR"/>
</dbReference>
<evidence type="ECO:0000259" key="15">
    <source>
        <dbReference type="PROSITE" id="PS50112"/>
    </source>
</evidence>
<dbReference type="PROSITE" id="PS50112">
    <property type="entry name" value="PAS"/>
    <property type="match status" value="1"/>
</dbReference>
<keyword evidence="9" id="KW-1133">Transmembrane helix</keyword>
<dbReference type="EC" id="2.7.13.3" evidence="3"/>